<dbReference type="InterPro" id="IPR009050">
    <property type="entry name" value="Globin-like_sf"/>
</dbReference>
<comment type="caution">
    <text evidence="1">The sequence shown here is derived from an EMBL/GenBank/DDBJ whole genome shotgun (WGS) entry which is preliminary data.</text>
</comment>
<dbReference type="SUPFAM" id="SSF46458">
    <property type="entry name" value="Globin-like"/>
    <property type="match status" value="1"/>
</dbReference>
<name>A0A2U1V4K4_9PROT</name>
<sequence length="146" mass="15885">MAAAPPAPCPAGLDEAMLERLLRAFYAEARRDRLLGPLFAGVTDWEAHIARLRDFWSSVALMSGRYHGQPMAAHAAMELRPEHFAQWLSLFGQTAEAVCGPAAAAYLMERAHRIARSLELGMAVHRGELPRVAARAAASTLEIPSP</sequence>
<dbReference type="CDD" id="cd08916">
    <property type="entry name" value="TrHb3_P"/>
    <property type="match status" value="1"/>
</dbReference>
<protein>
    <submittedName>
        <fullName evidence="1">Preprotein translocase subunit TatC</fullName>
    </submittedName>
</protein>
<dbReference type="EMBL" id="PDOA01000006">
    <property type="protein sequence ID" value="PWC28812.1"/>
    <property type="molecule type" value="Genomic_DNA"/>
</dbReference>
<dbReference type="AlphaFoldDB" id="A0A2U1V4K4"/>
<dbReference type="GO" id="GO:0020037">
    <property type="term" value="F:heme binding"/>
    <property type="evidence" value="ECO:0007669"/>
    <property type="project" value="InterPro"/>
</dbReference>
<accession>A0A2U1V4K4</accession>
<evidence type="ECO:0000313" key="1">
    <source>
        <dbReference type="EMBL" id="PWC28812.1"/>
    </source>
</evidence>
<gene>
    <name evidence="1" type="ORF">CR165_11735</name>
</gene>
<dbReference type="InterPro" id="IPR012292">
    <property type="entry name" value="Globin/Proto"/>
</dbReference>
<dbReference type="OrthoDB" id="25954at2"/>
<organism evidence="1 2">
    <name type="scientific">Teichococcus aestuarii</name>
    <dbReference type="NCBI Taxonomy" id="568898"/>
    <lineage>
        <taxon>Bacteria</taxon>
        <taxon>Pseudomonadati</taxon>
        <taxon>Pseudomonadota</taxon>
        <taxon>Alphaproteobacteria</taxon>
        <taxon>Acetobacterales</taxon>
        <taxon>Roseomonadaceae</taxon>
        <taxon>Roseomonas</taxon>
    </lineage>
</organism>
<proteinExistence type="predicted"/>
<keyword evidence="2" id="KW-1185">Reference proteome</keyword>
<dbReference type="Gene3D" id="1.10.490.10">
    <property type="entry name" value="Globins"/>
    <property type="match status" value="1"/>
</dbReference>
<dbReference type="Proteomes" id="UP000245048">
    <property type="component" value="Unassembled WGS sequence"/>
</dbReference>
<dbReference type="GO" id="GO:0019825">
    <property type="term" value="F:oxygen binding"/>
    <property type="evidence" value="ECO:0007669"/>
    <property type="project" value="InterPro"/>
</dbReference>
<evidence type="ECO:0000313" key="2">
    <source>
        <dbReference type="Proteomes" id="UP000245048"/>
    </source>
</evidence>
<reference evidence="2" key="1">
    <citation type="submission" date="2017-10" db="EMBL/GenBank/DDBJ databases">
        <authorList>
            <person name="Toshchakov S.V."/>
            <person name="Goeva M.A."/>
        </authorList>
    </citation>
    <scope>NUCLEOTIDE SEQUENCE [LARGE SCALE GENOMIC DNA]</scope>
    <source>
        <strain evidence="2">JR1/69-1-13</strain>
    </source>
</reference>